<dbReference type="Gene3D" id="1.20.1530.20">
    <property type="match status" value="2"/>
</dbReference>
<reference evidence="9 10" key="1">
    <citation type="submission" date="2011-09" db="EMBL/GenBank/DDBJ databases">
        <title>Complete sequence of chromosome of Thioflavicoccus mobilis 8321.</title>
        <authorList>
            <consortium name="US DOE Joint Genome Institute"/>
            <person name="Lucas S."/>
            <person name="Han J."/>
            <person name="Lapidus A."/>
            <person name="Cheng J.-F."/>
            <person name="Goodwin L."/>
            <person name="Pitluck S."/>
            <person name="Peters L."/>
            <person name="Ovchinnikova G."/>
            <person name="Lu M."/>
            <person name="Detter J.C."/>
            <person name="Han C."/>
            <person name="Tapia R."/>
            <person name="Land M."/>
            <person name="Hauser L."/>
            <person name="Kyrpides N."/>
            <person name="Ivanova N."/>
            <person name="Pagani I."/>
            <person name="Vogl K."/>
            <person name="Liu Z."/>
            <person name="Imhoff J."/>
            <person name="Thiel V."/>
            <person name="Frigaard N.-U."/>
            <person name="Bryant D."/>
            <person name="Woyke T."/>
        </authorList>
    </citation>
    <scope>NUCLEOTIDE SEQUENCE [LARGE SCALE GENOMIC DNA]</scope>
    <source>
        <strain evidence="9 10">8321</strain>
    </source>
</reference>
<evidence type="ECO:0000256" key="8">
    <source>
        <dbReference type="SAM" id="Phobius"/>
    </source>
</evidence>
<feature type="transmembrane region" description="Helical" evidence="8">
    <location>
        <begin position="264"/>
        <end position="284"/>
    </location>
</feature>
<dbReference type="OrthoDB" id="5291198at2"/>
<dbReference type="GO" id="GO:0055085">
    <property type="term" value="P:transmembrane transport"/>
    <property type="evidence" value="ECO:0007669"/>
    <property type="project" value="InterPro"/>
</dbReference>
<dbReference type="HOGENOM" id="CLU_056175_5_2_6"/>
<organism evidence="9 10">
    <name type="scientific">Thioflavicoccus mobilis 8321</name>
    <dbReference type="NCBI Taxonomy" id="765912"/>
    <lineage>
        <taxon>Bacteria</taxon>
        <taxon>Pseudomonadati</taxon>
        <taxon>Pseudomonadota</taxon>
        <taxon>Gammaproteobacteria</taxon>
        <taxon>Chromatiales</taxon>
        <taxon>Chromatiaceae</taxon>
        <taxon>Thioflavicoccus</taxon>
    </lineage>
</organism>
<gene>
    <name evidence="9" type="ORF">Thimo_1134</name>
</gene>
<evidence type="ECO:0000256" key="4">
    <source>
        <dbReference type="ARBA" id="ARBA00022475"/>
    </source>
</evidence>
<sequence length="317" mass="33481">MFWEKLIESVGLLVILILLGVVLRRIGLLRDEHGPLLARLVTQVTLPALIFSALARSTMQWVYLELAGAMLFAETLCLALGWILARAARLGPAQSGAVILTAGFGSSSLLGYPLISALYPDDAPALMQAAVISELGVAPLLFTVGTMIALYYGAHTATNGTTPLRAALKFFYSPIFIALCAGLAWSLAGLPHSGPGLDMLFRGLGQLADANTFLVALTVGVALRFDGLRAILWLALGVAAIKLLLKPLLVWLPAHWIGVSSIELQILLIEATMPSAMLTAVLARSYGCDATLASKLILATSLASIATVVLMLELLAP</sequence>
<feature type="transmembrane region" description="Helical" evidence="8">
    <location>
        <begin position="36"/>
        <end position="55"/>
    </location>
</feature>
<evidence type="ECO:0000256" key="6">
    <source>
        <dbReference type="ARBA" id="ARBA00022989"/>
    </source>
</evidence>
<comment type="subcellular location">
    <subcellularLocation>
        <location evidence="1">Cell membrane</location>
        <topology evidence="1">Multi-pass membrane protein</topology>
    </subcellularLocation>
</comment>
<keyword evidence="3" id="KW-0813">Transport</keyword>
<evidence type="ECO:0000256" key="1">
    <source>
        <dbReference type="ARBA" id="ARBA00004651"/>
    </source>
</evidence>
<evidence type="ECO:0000256" key="3">
    <source>
        <dbReference type="ARBA" id="ARBA00022448"/>
    </source>
</evidence>
<evidence type="ECO:0000313" key="9">
    <source>
        <dbReference type="EMBL" id="AGA89936.1"/>
    </source>
</evidence>
<dbReference type="RefSeq" id="WP_015280080.1">
    <property type="nucleotide sequence ID" value="NC_019940.1"/>
</dbReference>
<dbReference type="EMBL" id="CP003051">
    <property type="protein sequence ID" value="AGA89936.1"/>
    <property type="molecule type" value="Genomic_DNA"/>
</dbReference>
<dbReference type="eggNOG" id="COG0679">
    <property type="taxonomic scope" value="Bacteria"/>
</dbReference>
<evidence type="ECO:0000256" key="5">
    <source>
        <dbReference type="ARBA" id="ARBA00022692"/>
    </source>
</evidence>
<dbReference type="Proteomes" id="UP000010816">
    <property type="component" value="Chromosome"/>
</dbReference>
<comment type="similarity">
    <text evidence="2">Belongs to the auxin efflux carrier (TC 2.A.69) family.</text>
</comment>
<evidence type="ECO:0000256" key="2">
    <source>
        <dbReference type="ARBA" id="ARBA00010145"/>
    </source>
</evidence>
<feature type="transmembrane region" description="Helical" evidence="8">
    <location>
        <begin position="200"/>
        <end position="223"/>
    </location>
</feature>
<dbReference type="InterPro" id="IPR004776">
    <property type="entry name" value="Mem_transp_PIN-like"/>
</dbReference>
<dbReference type="PANTHER" id="PTHR36838:SF3">
    <property type="entry name" value="TRANSPORTER AUXIN EFFLUX CARRIER EC FAMILY"/>
    <property type="match status" value="1"/>
</dbReference>
<name>L0GVC8_9GAMM</name>
<accession>L0GVC8</accession>
<dbReference type="PANTHER" id="PTHR36838">
    <property type="entry name" value="AUXIN EFFLUX CARRIER FAMILY PROTEIN"/>
    <property type="match status" value="1"/>
</dbReference>
<feature type="transmembrane region" description="Helical" evidence="8">
    <location>
        <begin position="6"/>
        <end position="24"/>
    </location>
</feature>
<evidence type="ECO:0000256" key="7">
    <source>
        <dbReference type="ARBA" id="ARBA00023136"/>
    </source>
</evidence>
<feature type="transmembrane region" description="Helical" evidence="8">
    <location>
        <begin position="135"/>
        <end position="154"/>
    </location>
</feature>
<dbReference type="GO" id="GO:0005886">
    <property type="term" value="C:plasma membrane"/>
    <property type="evidence" value="ECO:0007669"/>
    <property type="project" value="UniProtKB-SubCell"/>
</dbReference>
<protein>
    <submittedName>
        <fullName evidence="9">Putative permease</fullName>
    </submittedName>
</protein>
<feature type="transmembrane region" description="Helical" evidence="8">
    <location>
        <begin position="296"/>
        <end position="316"/>
    </location>
</feature>
<proteinExistence type="inferred from homology"/>
<dbReference type="KEGG" id="tmb:Thimo_1134"/>
<keyword evidence="5 8" id="KW-0812">Transmembrane</keyword>
<feature type="transmembrane region" description="Helical" evidence="8">
    <location>
        <begin position="230"/>
        <end position="252"/>
    </location>
</feature>
<dbReference type="Pfam" id="PF03547">
    <property type="entry name" value="Mem_trans"/>
    <property type="match status" value="1"/>
</dbReference>
<keyword evidence="4" id="KW-1003">Cell membrane</keyword>
<feature type="transmembrane region" description="Helical" evidence="8">
    <location>
        <begin position="97"/>
        <end position="115"/>
    </location>
</feature>
<dbReference type="AlphaFoldDB" id="L0GVC8"/>
<feature type="transmembrane region" description="Helical" evidence="8">
    <location>
        <begin position="166"/>
        <end position="188"/>
    </location>
</feature>
<dbReference type="STRING" id="765912.Thimo_1134"/>
<feature type="transmembrane region" description="Helical" evidence="8">
    <location>
        <begin position="61"/>
        <end position="85"/>
    </location>
</feature>
<keyword evidence="6 8" id="KW-1133">Transmembrane helix</keyword>
<evidence type="ECO:0000313" key="10">
    <source>
        <dbReference type="Proteomes" id="UP000010816"/>
    </source>
</evidence>
<keyword evidence="7 8" id="KW-0472">Membrane</keyword>
<keyword evidence="10" id="KW-1185">Reference proteome</keyword>
<dbReference type="InterPro" id="IPR038770">
    <property type="entry name" value="Na+/solute_symporter_sf"/>
</dbReference>